<dbReference type="PROSITE" id="PS51257">
    <property type="entry name" value="PROKAR_LIPOPROTEIN"/>
    <property type="match status" value="1"/>
</dbReference>
<dbReference type="RefSeq" id="WP_342024377.1">
    <property type="nucleotide sequence ID" value="NZ_CP151657.1"/>
</dbReference>
<evidence type="ECO:0000256" key="1">
    <source>
        <dbReference type="ARBA" id="ARBA00022801"/>
    </source>
</evidence>
<feature type="chain" id="PRO_5047432377" evidence="3">
    <location>
        <begin position="22"/>
        <end position="240"/>
    </location>
</feature>
<accession>A0ABZ3A028</accession>
<proteinExistence type="predicted"/>
<dbReference type="InterPro" id="IPR006311">
    <property type="entry name" value="TAT_signal"/>
</dbReference>
<dbReference type="Gene3D" id="2.40.260.10">
    <property type="entry name" value="Sortase"/>
    <property type="match status" value="1"/>
</dbReference>
<gene>
    <name evidence="4" type="ORF">AAE021_04135</name>
</gene>
<protein>
    <submittedName>
        <fullName evidence="4">Sortase</fullName>
    </submittedName>
</protein>
<keyword evidence="5" id="KW-1185">Reference proteome</keyword>
<dbReference type="EMBL" id="CP151657">
    <property type="protein sequence ID" value="WZP16775.1"/>
    <property type="molecule type" value="Genomic_DNA"/>
</dbReference>
<dbReference type="InterPro" id="IPR005754">
    <property type="entry name" value="Sortase"/>
</dbReference>
<evidence type="ECO:0000313" key="4">
    <source>
        <dbReference type="EMBL" id="WZP16775.1"/>
    </source>
</evidence>
<evidence type="ECO:0000256" key="2">
    <source>
        <dbReference type="SAM" id="MobiDB-lite"/>
    </source>
</evidence>
<feature type="signal peptide" evidence="3">
    <location>
        <begin position="1"/>
        <end position="21"/>
    </location>
</feature>
<keyword evidence="1" id="KW-0378">Hydrolase</keyword>
<dbReference type="InterPro" id="IPR042001">
    <property type="entry name" value="Sortase_F"/>
</dbReference>
<dbReference type="Proteomes" id="UP001448858">
    <property type="component" value="Chromosome"/>
</dbReference>
<evidence type="ECO:0000313" key="5">
    <source>
        <dbReference type="Proteomes" id="UP001448858"/>
    </source>
</evidence>
<dbReference type="PROSITE" id="PS51318">
    <property type="entry name" value="TAT"/>
    <property type="match status" value="1"/>
</dbReference>
<feature type="compositionally biased region" description="Low complexity" evidence="2">
    <location>
        <begin position="33"/>
        <end position="53"/>
    </location>
</feature>
<organism evidence="4 5">
    <name type="scientific">Arthrobacter citreus</name>
    <dbReference type="NCBI Taxonomy" id="1670"/>
    <lineage>
        <taxon>Bacteria</taxon>
        <taxon>Bacillati</taxon>
        <taxon>Actinomycetota</taxon>
        <taxon>Actinomycetes</taxon>
        <taxon>Micrococcales</taxon>
        <taxon>Micrococcaceae</taxon>
        <taxon>Arthrobacter</taxon>
    </lineage>
</organism>
<dbReference type="Pfam" id="PF04203">
    <property type="entry name" value="Sortase"/>
    <property type="match status" value="1"/>
</dbReference>
<feature type="compositionally biased region" description="Low complexity" evidence="2">
    <location>
        <begin position="60"/>
        <end position="74"/>
    </location>
</feature>
<keyword evidence="3" id="KW-0732">Signal</keyword>
<sequence length="240" mass="24534">MPRTTSIRRLLTGAALAGALAAGSAACGMEAGNGPASTGSGTATATVTPSAPAQGAEASPGAQTPAPAQTPAQIPGPAAVQIRPAVPEPEVTIPRPVRVQVEGTGIDLEVIPGGVEENGAMALPDNHYQAAWYRYGPAPGADEGSSVLAAHVDSRTEQLPIAGLKDVAEGTILTVTREDGSVLRYATEGVENIAKRSLDGHRLFDRTGEPRLKLVTCGGEWLEAQDDYEDNVVLTAAPLS</sequence>
<evidence type="ECO:0000256" key="3">
    <source>
        <dbReference type="SAM" id="SignalP"/>
    </source>
</evidence>
<name>A0ABZ3A028_9MICC</name>
<feature type="region of interest" description="Disordered" evidence="2">
    <location>
        <begin position="33"/>
        <end position="74"/>
    </location>
</feature>
<dbReference type="InterPro" id="IPR023365">
    <property type="entry name" value="Sortase_dom-sf"/>
</dbReference>
<reference evidence="4 5" key="1">
    <citation type="submission" date="2024-04" db="EMBL/GenBank/DDBJ databases">
        <title>Arthrobacter sp. from Plains bison fecal sample.</title>
        <authorList>
            <person name="Ruzzini A."/>
        </authorList>
    </citation>
    <scope>NUCLEOTIDE SEQUENCE [LARGE SCALE GENOMIC DNA]</scope>
    <source>
        <strain evidence="4 5">EINP1</strain>
    </source>
</reference>
<dbReference type="SUPFAM" id="SSF63817">
    <property type="entry name" value="Sortase"/>
    <property type="match status" value="1"/>
</dbReference>
<dbReference type="CDD" id="cd05829">
    <property type="entry name" value="Sortase_F"/>
    <property type="match status" value="1"/>
</dbReference>